<dbReference type="AlphaFoldDB" id="A0A0K2TDH3"/>
<sequence length="750" mass="84733">MDSEGNSELVRQILFSEVFYNDDLQKYNVLCLDAYLGEDPSFKTDGSIVSDYKLSCVEDCIQYLFRHVDTDVIRKIEASCSNFDPDKSLVGDLIKSSFKKLKQTSKSVNIDLLESSLETYILYNISTPLSNKLKNDWIEKNALLNRSIKSLAITDIFGKEWKEENNRVNIMKSKTELVHIVQYSTPLDKLECLYRALYFFEKLHTSDDLLQNLISVITKTIVVKDWYTQFVLMKDFRYSNLLKKGEYEYLLASLEAALEYLMHGIPTFTPSVDIQSENAKVLKMFSAVRSSDVQSVCQILYGGKDSLPNETDSVDEAQHHPLCNCEFCLKKDYYPSVNYQENHFGFTLLHVASMNGDCKMVDLFLNTFKADPTIVDIKYRTPLHLASQFGHQNVILLILQCPSSRIILNSQDQNGHTPLHLSILYGHESSTKAILYFAEHQSYPLQIDLRDKFGDTALHLGASYGYLSIVKLLLDYSANVQIRNKRNQTPIDVSMCSKIKDLIQSYSSKLLVNYFNDKEEDYENPVEVEGSPQKFNTNIFKSKKEKFFKSIIMGDLELTCHYLGVNHVNETFRSRVLYQSSCYPVCGGCEDCDNLLKGSSSVKEILQRPGSPPMNVNATNDEGKTAVHVAAQLGQADIVQLLLSLGAEPFSIAGDIGETPLHLACQNGHLGVVTVLTQNASQFRQNIDIKDKMGNTPLQYASMSGHYEIALKLLSFGASVKTKNFAGHSAVDVANYNNNKILSLLFKKYN</sequence>
<dbReference type="GO" id="GO:0048812">
    <property type="term" value="P:neuron projection morphogenesis"/>
    <property type="evidence" value="ECO:0007669"/>
    <property type="project" value="TreeGrafter"/>
</dbReference>
<dbReference type="SUPFAM" id="SSF48403">
    <property type="entry name" value="Ankyrin repeat"/>
    <property type="match status" value="2"/>
</dbReference>
<dbReference type="SMART" id="SM00248">
    <property type="entry name" value="ANK"/>
    <property type="match status" value="7"/>
</dbReference>
<dbReference type="PROSITE" id="PS50088">
    <property type="entry name" value="ANK_REPEAT"/>
    <property type="match status" value="4"/>
</dbReference>
<accession>A0A0K2TDH3</accession>
<dbReference type="GO" id="GO:0005085">
    <property type="term" value="F:guanyl-nucleotide exchange factor activity"/>
    <property type="evidence" value="ECO:0007669"/>
    <property type="project" value="TreeGrafter"/>
</dbReference>
<dbReference type="GO" id="GO:0045022">
    <property type="term" value="P:early endosome to late endosome transport"/>
    <property type="evidence" value="ECO:0007669"/>
    <property type="project" value="TreeGrafter"/>
</dbReference>
<reference evidence="3" key="1">
    <citation type="submission" date="2014-05" db="EMBL/GenBank/DDBJ databases">
        <authorList>
            <person name="Chronopoulou M."/>
        </authorList>
    </citation>
    <scope>NUCLEOTIDE SEQUENCE</scope>
    <source>
        <tissue evidence="3">Whole organism</tissue>
    </source>
</reference>
<dbReference type="InterPro" id="IPR003123">
    <property type="entry name" value="VPS9"/>
</dbReference>
<dbReference type="PRINTS" id="PR01415">
    <property type="entry name" value="ANKYRIN"/>
</dbReference>
<dbReference type="GO" id="GO:0005770">
    <property type="term" value="C:late endosome"/>
    <property type="evidence" value="ECO:0007669"/>
    <property type="project" value="TreeGrafter"/>
</dbReference>
<evidence type="ECO:0000256" key="1">
    <source>
        <dbReference type="PROSITE-ProRule" id="PRU00023"/>
    </source>
</evidence>
<proteinExistence type="predicted"/>
<dbReference type="GO" id="GO:0000149">
    <property type="term" value="F:SNARE binding"/>
    <property type="evidence" value="ECO:0007669"/>
    <property type="project" value="TreeGrafter"/>
</dbReference>
<dbReference type="SMART" id="SM00167">
    <property type="entry name" value="VPS9"/>
    <property type="match status" value="1"/>
</dbReference>
<evidence type="ECO:0000313" key="3">
    <source>
        <dbReference type="EMBL" id="CDW23875.1"/>
    </source>
</evidence>
<dbReference type="InterPro" id="IPR002110">
    <property type="entry name" value="Ankyrin_rpt"/>
</dbReference>
<dbReference type="Gene3D" id="1.25.40.20">
    <property type="entry name" value="Ankyrin repeat-containing domain"/>
    <property type="match status" value="2"/>
</dbReference>
<dbReference type="GO" id="GO:0005769">
    <property type="term" value="C:early endosome"/>
    <property type="evidence" value="ECO:0007669"/>
    <property type="project" value="TreeGrafter"/>
</dbReference>
<feature type="repeat" description="ANK" evidence="1">
    <location>
        <begin position="693"/>
        <end position="725"/>
    </location>
</feature>
<dbReference type="InterPro" id="IPR051248">
    <property type="entry name" value="UPF0507/Ank_repeat_27"/>
</dbReference>
<dbReference type="PROSITE" id="PS51205">
    <property type="entry name" value="VPS9"/>
    <property type="match status" value="1"/>
</dbReference>
<dbReference type="SUPFAM" id="SSF109993">
    <property type="entry name" value="VPS9 domain"/>
    <property type="match status" value="1"/>
</dbReference>
<dbReference type="PROSITE" id="PS50297">
    <property type="entry name" value="ANK_REP_REGION"/>
    <property type="match status" value="4"/>
</dbReference>
<protein>
    <submittedName>
        <fullName evidence="3">VPS9ankyrin repeatcontaining proteinlike [Tribolium castaneum]</fullName>
    </submittedName>
</protein>
<dbReference type="GO" id="GO:0005886">
    <property type="term" value="C:plasma membrane"/>
    <property type="evidence" value="ECO:0007669"/>
    <property type="project" value="TreeGrafter"/>
</dbReference>
<dbReference type="PANTHER" id="PTHR24170">
    <property type="entry name" value="ANKYRIN REPEAT DOMAIN-CONTAINING PROTEIN 27"/>
    <property type="match status" value="1"/>
</dbReference>
<dbReference type="GO" id="GO:0097422">
    <property type="term" value="C:tubular endosome"/>
    <property type="evidence" value="ECO:0007669"/>
    <property type="project" value="TreeGrafter"/>
</dbReference>
<feature type="repeat" description="ANK" evidence="1">
    <location>
        <begin position="453"/>
        <end position="485"/>
    </location>
</feature>
<feature type="repeat" description="ANK" evidence="1">
    <location>
        <begin position="656"/>
        <end position="688"/>
    </location>
</feature>
<feature type="repeat" description="ANK" evidence="1">
    <location>
        <begin position="622"/>
        <end position="648"/>
    </location>
</feature>
<dbReference type="InterPro" id="IPR037191">
    <property type="entry name" value="VPS9_dom_sf"/>
</dbReference>
<dbReference type="Pfam" id="PF12796">
    <property type="entry name" value="Ank_2"/>
    <property type="match status" value="2"/>
</dbReference>
<dbReference type="Gene3D" id="1.20.1050.80">
    <property type="entry name" value="VPS9 domain"/>
    <property type="match status" value="1"/>
</dbReference>
<evidence type="ECO:0000259" key="2">
    <source>
        <dbReference type="PROSITE" id="PS51205"/>
    </source>
</evidence>
<keyword evidence="1" id="KW-0040">ANK repeat</keyword>
<organism evidence="3">
    <name type="scientific">Lepeophtheirus salmonis</name>
    <name type="common">Salmon louse</name>
    <name type="synonym">Caligus salmonis</name>
    <dbReference type="NCBI Taxonomy" id="72036"/>
    <lineage>
        <taxon>Eukaryota</taxon>
        <taxon>Metazoa</taxon>
        <taxon>Ecdysozoa</taxon>
        <taxon>Arthropoda</taxon>
        <taxon>Crustacea</taxon>
        <taxon>Multicrustacea</taxon>
        <taxon>Hexanauplia</taxon>
        <taxon>Copepoda</taxon>
        <taxon>Siphonostomatoida</taxon>
        <taxon>Caligidae</taxon>
        <taxon>Lepeophtheirus</taxon>
    </lineage>
</organism>
<dbReference type="InterPro" id="IPR036770">
    <property type="entry name" value="Ankyrin_rpt-contain_sf"/>
</dbReference>
<dbReference type="EMBL" id="HACA01006514">
    <property type="protein sequence ID" value="CDW23875.1"/>
    <property type="molecule type" value="Transcribed_RNA"/>
</dbReference>
<name>A0A0K2TDH3_LEPSM</name>
<dbReference type="PANTHER" id="PTHR24170:SF2">
    <property type="entry name" value="ANKYRIN REPEAT DOMAIN-CONTAINING PROTEIN 27"/>
    <property type="match status" value="1"/>
</dbReference>
<dbReference type="OrthoDB" id="411646at2759"/>
<dbReference type="Pfam" id="PF00023">
    <property type="entry name" value="Ank"/>
    <property type="match status" value="2"/>
</dbReference>
<feature type="domain" description="VPS9" evidence="2">
    <location>
        <begin position="138"/>
        <end position="270"/>
    </location>
</feature>
<dbReference type="Pfam" id="PF02204">
    <property type="entry name" value="VPS9"/>
    <property type="match status" value="1"/>
</dbReference>
<dbReference type="GO" id="GO:0043005">
    <property type="term" value="C:neuron projection"/>
    <property type="evidence" value="ECO:0007669"/>
    <property type="project" value="TreeGrafter"/>
</dbReference>
<dbReference type="GO" id="GO:0030133">
    <property type="term" value="C:transport vesicle"/>
    <property type="evidence" value="ECO:0007669"/>
    <property type="project" value="TreeGrafter"/>
</dbReference>